<reference evidence="4 7" key="2">
    <citation type="submission" date="2021-03" db="EMBL/GenBank/DDBJ databases">
        <title>Whole genome shotgun sequence of Salinispora arenicola NBRC 105043.</title>
        <authorList>
            <person name="Komaki H."/>
            <person name="Tamura T."/>
        </authorList>
    </citation>
    <scope>NUCLEOTIDE SEQUENCE [LARGE SCALE GENOMIC DNA]</scope>
    <source>
        <strain evidence="4 7">NBRC 105043</strain>
    </source>
</reference>
<dbReference type="Proteomes" id="UP000315983">
    <property type="component" value="Unassembled WGS sequence"/>
</dbReference>
<evidence type="ECO:0000256" key="1">
    <source>
        <dbReference type="ARBA" id="ARBA00010944"/>
    </source>
</evidence>
<dbReference type="InterPro" id="IPR005913">
    <property type="entry name" value="dTDP_dehydrorham_reduct"/>
</dbReference>
<gene>
    <name evidence="5" type="ORF">FB564_0171</name>
    <name evidence="4" type="ORF">Sar04_31650</name>
</gene>
<accession>A0A542XH78</accession>
<dbReference type="EMBL" id="BOQM01000023">
    <property type="protein sequence ID" value="GIM86429.1"/>
    <property type="molecule type" value="Genomic_DNA"/>
</dbReference>
<comment type="caution">
    <text evidence="5">The sequence shown here is derived from an EMBL/GenBank/DDBJ whole genome shotgun (WGS) entry which is preliminary data.</text>
</comment>
<dbReference type="GO" id="GO:0008831">
    <property type="term" value="F:dTDP-4-dehydrorhamnose reductase activity"/>
    <property type="evidence" value="ECO:0007669"/>
    <property type="project" value="UniProtKB-EC"/>
</dbReference>
<dbReference type="EMBL" id="VFOL01000001">
    <property type="protein sequence ID" value="TQL35147.1"/>
    <property type="molecule type" value="Genomic_DNA"/>
</dbReference>
<dbReference type="Proteomes" id="UP000677457">
    <property type="component" value="Unassembled WGS sequence"/>
</dbReference>
<dbReference type="RefSeq" id="WP_016811299.1">
    <property type="nucleotide sequence ID" value="NZ_BOQM01000023.1"/>
</dbReference>
<name>A0A542XH78_SALAC</name>
<reference evidence="5 6" key="1">
    <citation type="submission" date="2019-06" db="EMBL/GenBank/DDBJ databases">
        <title>Sequencing the genomes of 1000 actinobacteria strains.</title>
        <authorList>
            <person name="Klenk H.-P."/>
        </authorList>
    </citation>
    <scope>NUCLEOTIDE SEQUENCE [LARGE SCALE GENOMIC DNA]</scope>
    <source>
        <strain evidence="5 6">DSM 44819</strain>
    </source>
</reference>
<evidence type="ECO:0000313" key="7">
    <source>
        <dbReference type="Proteomes" id="UP000677457"/>
    </source>
</evidence>
<dbReference type="InterPro" id="IPR036291">
    <property type="entry name" value="NAD(P)-bd_dom_sf"/>
</dbReference>
<keyword evidence="7" id="KW-1185">Reference proteome</keyword>
<proteinExistence type="inferred from homology"/>
<feature type="domain" description="RmlD-like substrate binding" evidence="3">
    <location>
        <begin position="5"/>
        <end position="274"/>
    </location>
</feature>
<evidence type="ECO:0000313" key="5">
    <source>
        <dbReference type="EMBL" id="TQL35147.1"/>
    </source>
</evidence>
<dbReference type="SUPFAM" id="SSF51735">
    <property type="entry name" value="NAD(P)-binding Rossmann-fold domains"/>
    <property type="match status" value="1"/>
</dbReference>
<dbReference type="EC" id="1.1.1.133" evidence="2"/>
<comment type="similarity">
    <text evidence="1 2">Belongs to the dTDP-4-dehydrorhamnose reductase family.</text>
</comment>
<comment type="pathway">
    <text evidence="2">Carbohydrate biosynthesis; dTDP-L-rhamnose biosynthesis.</text>
</comment>
<keyword evidence="2" id="KW-0560">Oxidoreductase</keyword>
<dbReference type="PANTHER" id="PTHR10491">
    <property type="entry name" value="DTDP-4-DEHYDRORHAMNOSE REDUCTASE"/>
    <property type="match status" value="1"/>
</dbReference>
<evidence type="ECO:0000259" key="3">
    <source>
        <dbReference type="Pfam" id="PF04321"/>
    </source>
</evidence>
<dbReference type="InterPro" id="IPR029903">
    <property type="entry name" value="RmlD-like-bd"/>
</dbReference>
<protein>
    <recommendedName>
        <fullName evidence="2">dTDP-4-dehydrorhamnose reductase</fullName>
        <ecNumber evidence="2">1.1.1.133</ecNumber>
    </recommendedName>
</protein>
<comment type="function">
    <text evidence="2">Catalyzes the reduction of dTDP-6-deoxy-L-lyxo-4-hexulose to yield dTDP-L-rhamnose.</text>
</comment>
<evidence type="ECO:0000313" key="6">
    <source>
        <dbReference type="Proteomes" id="UP000315983"/>
    </source>
</evidence>
<dbReference type="GO" id="GO:0019305">
    <property type="term" value="P:dTDP-rhamnose biosynthetic process"/>
    <property type="evidence" value="ECO:0007669"/>
    <property type="project" value="UniProtKB-UniPathway"/>
</dbReference>
<dbReference type="PANTHER" id="PTHR10491:SF4">
    <property type="entry name" value="METHIONINE ADENOSYLTRANSFERASE 2 SUBUNIT BETA"/>
    <property type="match status" value="1"/>
</dbReference>
<dbReference type="Gene3D" id="3.40.50.720">
    <property type="entry name" value="NAD(P)-binding Rossmann-like Domain"/>
    <property type="match status" value="1"/>
</dbReference>
<dbReference type="Pfam" id="PF04321">
    <property type="entry name" value="RmlD_sub_bind"/>
    <property type="match status" value="1"/>
</dbReference>
<dbReference type="UniPathway" id="UPA00124"/>
<evidence type="ECO:0000313" key="4">
    <source>
        <dbReference type="EMBL" id="GIM86429.1"/>
    </source>
</evidence>
<keyword evidence="2" id="KW-0521">NADP</keyword>
<sequence>MPTDLLVVGGSGLLGREVARRARLAGGRVVATFHRQAAPVAGVEWRKLDIRRRDDVTVLVDQIRPTVIINAAYRQGDWATTADGSMHVAAAGAAIGARLVQVSSDAVFSGTAARYDETCCPDPISPYGAAKAAAETAVKGLDPSAIVARTSLIVGDDGGSTQERLVHSLAADPTRGVLFTDDVRCPVHVTDLAAALLELGGSSYAGIQHVAGADAVSRYELGVLIARRDGIDDTALPAGRRADTNIPGPVSVRLDCAETQAKLTTQLRGARTFLAPAVT</sequence>
<dbReference type="GeneID" id="93769540"/>
<organism evidence="5 6">
    <name type="scientific">Salinispora arenicola</name>
    <dbReference type="NCBI Taxonomy" id="168697"/>
    <lineage>
        <taxon>Bacteria</taxon>
        <taxon>Bacillati</taxon>
        <taxon>Actinomycetota</taxon>
        <taxon>Actinomycetes</taxon>
        <taxon>Micromonosporales</taxon>
        <taxon>Micromonosporaceae</taxon>
        <taxon>Salinispora</taxon>
    </lineage>
</organism>
<dbReference type="AlphaFoldDB" id="A0A542XH78"/>
<evidence type="ECO:0000256" key="2">
    <source>
        <dbReference type="RuleBase" id="RU364082"/>
    </source>
</evidence>